<dbReference type="AlphaFoldDB" id="A0A6N2ARA4"/>
<sequence length="116" mass="13335">MSLSCLTCKISRTDSTNELNEKKFDNNVDKNNKEKHKFSRRSVDRSWSGNLESTSNVKKKLSHSLSIIPENKVKKGSHRSCNSGPVEFPTDTPKLVRSPGIRRDWSFEDLQRQTVR</sequence>
<reference evidence="2" key="1">
    <citation type="submission" date="2019-05" db="EMBL/GenBank/DDBJ databases">
        <title>The de novo reference genome and transcriptome assemblies of the wild tomato species Solanum chilense.</title>
        <authorList>
            <person name="Stam R."/>
            <person name="Nosenko T."/>
            <person name="Hoerger A.C."/>
            <person name="Stephan W."/>
            <person name="Seidel M.A."/>
            <person name="Kuhn J.M.M."/>
            <person name="Haberer G."/>
            <person name="Tellier A."/>
        </authorList>
    </citation>
    <scope>NUCLEOTIDE SEQUENCE</scope>
    <source>
        <tissue evidence="2">Mature leaves</tissue>
    </source>
</reference>
<dbReference type="PANTHER" id="PTHR36019">
    <property type="entry name" value="PLANT/PROTEIN"/>
    <property type="match status" value="1"/>
</dbReference>
<gene>
    <name evidence="2" type="ORF">EJD97_025460</name>
</gene>
<dbReference type="EMBL" id="RXGB01009613">
    <property type="protein sequence ID" value="TMW84298.1"/>
    <property type="molecule type" value="Genomic_DNA"/>
</dbReference>
<protein>
    <submittedName>
        <fullName evidence="2">Uncharacterized protein</fullName>
    </submittedName>
</protein>
<evidence type="ECO:0000313" key="2">
    <source>
        <dbReference type="EMBL" id="TMW84298.1"/>
    </source>
</evidence>
<feature type="region of interest" description="Disordered" evidence="1">
    <location>
        <begin position="71"/>
        <end position="100"/>
    </location>
</feature>
<organism evidence="2">
    <name type="scientific">Solanum chilense</name>
    <name type="common">Tomato</name>
    <name type="synonym">Lycopersicon chilense</name>
    <dbReference type="NCBI Taxonomy" id="4083"/>
    <lineage>
        <taxon>Eukaryota</taxon>
        <taxon>Viridiplantae</taxon>
        <taxon>Streptophyta</taxon>
        <taxon>Embryophyta</taxon>
        <taxon>Tracheophyta</taxon>
        <taxon>Spermatophyta</taxon>
        <taxon>Magnoliopsida</taxon>
        <taxon>eudicotyledons</taxon>
        <taxon>Gunneridae</taxon>
        <taxon>Pentapetalae</taxon>
        <taxon>asterids</taxon>
        <taxon>lamiids</taxon>
        <taxon>Solanales</taxon>
        <taxon>Solanaceae</taxon>
        <taxon>Solanoideae</taxon>
        <taxon>Solaneae</taxon>
        <taxon>Solanum</taxon>
        <taxon>Solanum subgen. Lycopersicon</taxon>
    </lineage>
</organism>
<name>A0A6N2ARA4_SOLCI</name>
<evidence type="ECO:0000256" key="1">
    <source>
        <dbReference type="SAM" id="MobiDB-lite"/>
    </source>
</evidence>
<dbReference type="PANTHER" id="PTHR36019:SF3">
    <property type="entry name" value="PLANT_PROTEIN"/>
    <property type="match status" value="1"/>
</dbReference>
<accession>A0A6N2ARA4</accession>
<proteinExistence type="predicted"/>
<comment type="caution">
    <text evidence="2">The sequence shown here is derived from an EMBL/GenBank/DDBJ whole genome shotgun (WGS) entry which is preliminary data.</text>
</comment>